<dbReference type="PANTHER" id="PTHR43161">
    <property type="entry name" value="SORBITOL DEHYDROGENASE"/>
    <property type="match status" value="1"/>
</dbReference>
<organism evidence="8 9">
    <name type="scientific">Candidatus Coprovicinus avistercoris</name>
    <dbReference type="NCBI Taxonomy" id="2840754"/>
    <lineage>
        <taxon>Bacteria</taxon>
        <taxon>Bacillati</taxon>
        <taxon>Actinomycetota</taxon>
        <taxon>Coriobacteriia</taxon>
        <taxon>Coriobacteriales</taxon>
        <taxon>Coriobacteriaceae</taxon>
        <taxon>Coriobacteriaceae incertae sedis</taxon>
        <taxon>Candidatus Coprovicinus</taxon>
    </lineage>
</organism>
<dbReference type="InterPro" id="IPR002328">
    <property type="entry name" value="ADH_Zn_CS"/>
</dbReference>
<evidence type="ECO:0000256" key="1">
    <source>
        <dbReference type="ARBA" id="ARBA00001947"/>
    </source>
</evidence>
<dbReference type="CDD" id="cd08233">
    <property type="entry name" value="butanediol_DH_like"/>
    <property type="match status" value="1"/>
</dbReference>
<dbReference type="InterPro" id="IPR011032">
    <property type="entry name" value="GroES-like_sf"/>
</dbReference>
<dbReference type="SUPFAM" id="SSF50129">
    <property type="entry name" value="GroES-like"/>
    <property type="match status" value="1"/>
</dbReference>
<evidence type="ECO:0000256" key="3">
    <source>
        <dbReference type="ARBA" id="ARBA00022723"/>
    </source>
</evidence>
<comment type="similarity">
    <text evidence="2 6">Belongs to the zinc-containing alcohol dehydrogenase family.</text>
</comment>
<protein>
    <submittedName>
        <fullName evidence="8">2,3-butanediol dehydrogenase</fullName>
    </submittedName>
</protein>
<comment type="caution">
    <text evidence="8">The sequence shown here is derived from an EMBL/GenBank/DDBJ whole genome shotgun (WGS) entry which is preliminary data.</text>
</comment>
<evidence type="ECO:0000256" key="5">
    <source>
        <dbReference type="ARBA" id="ARBA00023002"/>
    </source>
</evidence>
<dbReference type="InterPro" id="IPR013154">
    <property type="entry name" value="ADH-like_N"/>
</dbReference>
<gene>
    <name evidence="8" type="ORF">IAD17_08040</name>
</gene>
<dbReference type="GO" id="GO:0000721">
    <property type="term" value="F:(R,R)-butanediol dehydrogenase activity"/>
    <property type="evidence" value="ECO:0007669"/>
    <property type="project" value="TreeGrafter"/>
</dbReference>
<reference evidence="8" key="2">
    <citation type="journal article" date="2021" name="PeerJ">
        <title>Extensive microbial diversity within the chicken gut microbiome revealed by metagenomics and culture.</title>
        <authorList>
            <person name="Gilroy R."/>
            <person name="Ravi A."/>
            <person name="Getino M."/>
            <person name="Pursley I."/>
            <person name="Horton D.L."/>
            <person name="Alikhan N.F."/>
            <person name="Baker D."/>
            <person name="Gharbi K."/>
            <person name="Hall N."/>
            <person name="Watson M."/>
            <person name="Adriaenssens E.M."/>
            <person name="Foster-Nyarko E."/>
            <person name="Jarju S."/>
            <person name="Secka A."/>
            <person name="Antonio M."/>
            <person name="Oren A."/>
            <person name="Chaudhuri R.R."/>
            <person name="La Ragione R."/>
            <person name="Hildebrand F."/>
            <person name="Pallen M.J."/>
        </authorList>
    </citation>
    <scope>NUCLEOTIDE SEQUENCE</scope>
    <source>
        <strain evidence="8">ChiHjej12B11-29160</strain>
    </source>
</reference>
<evidence type="ECO:0000259" key="7">
    <source>
        <dbReference type="SMART" id="SM00829"/>
    </source>
</evidence>
<accession>A0A9D1HYD9</accession>
<keyword evidence="3 6" id="KW-0479">Metal-binding</keyword>
<reference evidence="8" key="1">
    <citation type="submission" date="2020-10" db="EMBL/GenBank/DDBJ databases">
        <authorList>
            <person name="Gilroy R."/>
        </authorList>
    </citation>
    <scope>NUCLEOTIDE SEQUENCE</scope>
    <source>
        <strain evidence="8">ChiHjej12B11-29160</strain>
    </source>
</reference>
<evidence type="ECO:0000313" key="8">
    <source>
        <dbReference type="EMBL" id="HIU24851.1"/>
    </source>
</evidence>
<keyword evidence="5" id="KW-0560">Oxidoreductase</keyword>
<dbReference type="GO" id="GO:0008270">
    <property type="term" value="F:zinc ion binding"/>
    <property type="evidence" value="ECO:0007669"/>
    <property type="project" value="InterPro"/>
</dbReference>
<dbReference type="Pfam" id="PF00107">
    <property type="entry name" value="ADH_zinc_N"/>
    <property type="match status" value="1"/>
</dbReference>
<dbReference type="InterPro" id="IPR020843">
    <property type="entry name" value="ER"/>
</dbReference>
<dbReference type="InterPro" id="IPR013149">
    <property type="entry name" value="ADH-like_C"/>
</dbReference>
<evidence type="ECO:0000256" key="6">
    <source>
        <dbReference type="RuleBase" id="RU361277"/>
    </source>
</evidence>
<dbReference type="AlphaFoldDB" id="A0A9D1HYD9"/>
<dbReference type="SMART" id="SM00829">
    <property type="entry name" value="PKS_ER"/>
    <property type="match status" value="1"/>
</dbReference>
<dbReference type="PROSITE" id="PS00059">
    <property type="entry name" value="ADH_ZINC"/>
    <property type="match status" value="1"/>
</dbReference>
<dbReference type="SUPFAM" id="SSF51735">
    <property type="entry name" value="NAD(P)-binding Rossmann-fold domains"/>
    <property type="match status" value="1"/>
</dbReference>
<evidence type="ECO:0000256" key="2">
    <source>
        <dbReference type="ARBA" id="ARBA00008072"/>
    </source>
</evidence>
<evidence type="ECO:0000256" key="4">
    <source>
        <dbReference type="ARBA" id="ARBA00022833"/>
    </source>
</evidence>
<dbReference type="Proteomes" id="UP000824078">
    <property type="component" value="Unassembled WGS sequence"/>
</dbReference>
<evidence type="ECO:0000313" key="9">
    <source>
        <dbReference type="Proteomes" id="UP000824078"/>
    </source>
</evidence>
<dbReference type="InterPro" id="IPR036291">
    <property type="entry name" value="NAD(P)-bd_dom_sf"/>
</dbReference>
<proteinExistence type="inferred from homology"/>
<dbReference type="Pfam" id="PF08240">
    <property type="entry name" value="ADH_N"/>
    <property type="match status" value="1"/>
</dbReference>
<sequence length="361" mass="38485">MKAARWYKAGDIRVEDVPEPQIDDDYDVKVKLHWCGICGSDLHEYLAGPIFIPVDTPHPITGDVAPVILGHEFSGEVVEVGPNVTNVKPGDRVVVEPLDVDDTCPSCQAGRDNLCVNLGFHGLAGKGGGFADYTTFRHKYVHKIPDTLSYDRAALVEPISVGYHSLEAGGFQAGMNAVVAGAGTIGLATIECLKALGANQVIVVQRKSVRQEYAKASGADIVLDPAECDVVAEIKRLTDGYGADIAFECTGAQACFDQLLAGIHAGGTLVVTSIWEKPASVNLNDICIPEKRVVGSIAYCGKDFDNVIELLASGKIPAQGFITKKIALDDIVAEGFETLTGPEKKKQVKILVSNNPDELDV</sequence>
<dbReference type="Gene3D" id="3.40.50.720">
    <property type="entry name" value="NAD(P)-binding Rossmann-like Domain"/>
    <property type="match status" value="1"/>
</dbReference>
<dbReference type="Gene3D" id="3.90.180.10">
    <property type="entry name" value="Medium-chain alcohol dehydrogenases, catalytic domain"/>
    <property type="match status" value="1"/>
</dbReference>
<dbReference type="EMBL" id="DVMQ01000022">
    <property type="protein sequence ID" value="HIU24851.1"/>
    <property type="molecule type" value="Genomic_DNA"/>
</dbReference>
<name>A0A9D1HYD9_9ACTN</name>
<comment type="cofactor">
    <cofactor evidence="1 6">
        <name>Zn(2+)</name>
        <dbReference type="ChEBI" id="CHEBI:29105"/>
    </cofactor>
</comment>
<keyword evidence="4 6" id="KW-0862">Zinc</keyword>
<feature type="domain" description="Enoyl reductase (ER)" evidence="7">
    <location>
        <begin position="10"/>
        <end position="352"/>
    </location>
</feature>
<dbReference type="PANTHER" id="PTHR43161:SF26">
    <property type="entry name" value="GALACTITOL 1-PHOSPHATE 5-DEHYDROGENASE"/>
    <property type="match status" value="1"/>
</dbReference>